<keyword evidence="3" id="KW-1185">Reference proteome</keyword>
<proteinExistence type="predicted"/>
<evidence type="ECO:0000256" key="1">
    <source>
        <dbReference type="SAM" id="MobiDB-lite"/>
    </source>
</evidence>
<dbReference type="AlphaFoldDB" id="A0A165NKN3"/>
<evidence type="ECO:0000313" key="3">
    <source>
        <dbReference type="Proteomes" id="UP000076727"/>
    </source>
</evidence>
<organism evidence="2 3">
    <name type="scientific">Daedalea quercina L-15889</name>
    <dbReference type="NCBI Taxonomy" id="1314783"/>
    <lineage>
        <taxon>Eukaryota</taxon>
        <taxon>Fungi</taxon>
        <taxon>Dikarya</taxon>
        <taxon>Basidiomycota</taxon>
        <taxon>Agaricomycotina</taxon>
        <taxon>Agaricomycetes</taxon>
        <taxon>Polyporales</taxon>
        <taxon>Fomitopsis</taxon>
    </lineage>
</organism>
<dbReference type="EMBL" id="KV429080">
    <property type="protein sequence ID" value="KZT67085.1"/>
    <property type="molecule type" value="Genomic_DNA"/>
</dbReference>
<sequence>MLPRADSPIRRDAFSRKHAAVAAGSKKWILPDVPWHSGVARRVQGGESPVFKRNAGRGSIIDDDKTGRQEDPVTRTEKEKATRPEGRQTPT</sequence>
<reference evidence="2 3" key="1">
    <citation type="journal article" date="2016" name="Mol. Biol. Evol.">
        <title>Comparative Genomics of Early-Diverging Mushroom-Forming Fungi Provides Insights into the Origins of Lignocellulose Decay Capabilities.</title>
        <authorList>
            <person name="Nagy L.G."/>
            <person name="Riley R."/>
            <person name="Tritt A."/>
            <person name="Adam C."/>
            <person name="Daum C."/>
            <person name="Floudas D."/>
            <person name="Sun H."/>
            <person name="Yadav J.S."/>
            <person name="Pangilinan J."/>
            <person name="Larsson K.H."/>
            <person name="Matsuura K."/>
            <person name="Barry K."/>
            <person name="Labutti K."/>
            <person name="Kuo R."/>
            <person name="Ohm R.A."/>
            <person name="Bhattacharya S.S."/>
            <person name="Shirouzu T."/>
            <person name="Yoshinaga Y."/>
            <person name="Martin F.M."/>
            <person name="Grigoriev I.V."/>
            <person name="Hibbett D.S."/>
        </authorList>
    </citation>
    <scope>NUCLEOTIDE SEQUENCE [LARGE SCALE GENOMIC DNA]</scope>
    <source>
        <strain evidence="2 3">L-15889</strain>
    </source>
</reference>
<gene>
    <name evidence="2" type="ORF">DAEQUDRAFT_729496</name>
</gene>
<feature type="compositionally biased region" description="Basic and acidic residues" evidence="1">
    <location>
        <begin position="60"/>
        <end position="91"/>
    </location>
</feature>
<protein>
    <submittedName>
        <fullName evidence="2">Uncharacterized protein</fullName>
    </submittedName>
</protein>
<dbReference type="Proteomes" id="UP000076727">
    <property type="component" value="Unassembled WGS sequence"/>
</dbReference>
<evidence type="ECO:0000313" key="2">
    <source>
        <dbReference type="EMBL" id="KZT67085.1"/>
    </source>
</evidence>
<feature type="region of interest" description="Disordered" evidence="1">
    <location>
        <begin position="46"/>
        <end position="91"/>
    </location>
</feature>
<name>A0A165NKN3_9APHY</name>
<accession>A0A165NKN3</accession>